<dbReference type="EMBL" id="MU155446">
    <property type="protein sequence ID" value="KAF9473396.1"/>
    <property type="molecule type" value="Genomic_DNA"/>
</dbReference>
<evidence type="ECO:0000256" key="13">
    <source>
        <dbReference type="ARBA" id="ARBA00038302"/>
    </source>
</evidence>
<comment type="pathway">
    <text evidence="4">Sphingolipid metabolism.</text>
</comment>
<dbReference type="GO" id="GO:0030170">
    <property type="term" value="F:pyridoxal phosphate binding"/>
    <property type="evidence" value="ECO:0007669"/>
    <property type="project" value="InterPro"/>
</dbReference>
<dbReference type="InterPro" id="IPR002129">
    <property type="entry name" value="PyrdxlP-dep_de-COase"/>
</dbReference>
<dbReference type="EC" id="4.1.2.27" evidence="14"/>
<evidence type="ECO:0000256" key="5">
    <source>
        <dbReference type="ARBA" id="ARBA00022692"/>
    </source>
</evidence>
<evidence type="ECO:0000256" key="17">
    <source>
        <dbReference type="RuleBase" id="RU000382"/>
    </source>
</evidence>
<proteinExistence type="inferred from homology"/>
<dbReference type="GO" id="GO:0030149">
    <property type="term" value="P:sphingolipid catabolic process"/>
    <property type="evidence" value="ECO:0007669"/>
    <property type="project" value="TreeGrafter"/>
</dbReference>
<name>A0A9P5YQS5_9AGAR</name>
<comment type="pathway">
    <text evidence="3">Lipid metabolism; sphingolipid metabolism.</text>
</comment>
<keyword evidence="18" id="KW-0808">Transferase</keyword>
<keyword evidence="19" id="KW-1185">Reference proteome</keyword>
<dbReference type="InterPro" id="IPR015422">
    <property type="entry name" value="PyrdxlP-dep_Trfase_small"/>
</dbReference>
<dbReference type="Pfam" id="PF00282">
    <property type="entry name" value="Pyridoxal_deC"/>
    <property type="match status" value="1"/>
</dbReference>
<feature type="modified residue" description="N6-(pyridoxal phosphate)lysine" evidence="16">
    <location>
        <position position="357"/>
    </location>
</feature>
<comment type="subcellular location">
    <subcellularLocation>
        <location evidence="2">Endoplasmic reticulum membrane</location>
        <topology evidence="2">Single-pass membrane protein</topology>
    </subcellularLocation>
</comment>
<gene>
    <name evidence="18" type="ORF">BDN70DRAFT_885884</name>
</gene>
<keyword evidence="6" id="KW-0256">Endoplasmic reticulum</keyword>
<dbReference type="SUPFAM" id="SSF53383">
    <property type="entry name" value="PLP-dependent transferases"/>
    <property type="match status" value="1"/>
</dbReference>
<dbReference type="PANTHER" id="PTHR42735:SF6">
    <property type="entry name" value="SPHINGOSINE-1-PHOSPHATE LYASE 1"/>
    <property type="match status" value="1"/>
</dbReference>
<keyword evidence="10" id="KW-0443">Lipid metabolism</keyword>
<evidence type="ECO:0000256" key="4">
    <source>
        <dbReference type="ARBA" id="ARBA00004991"/>
    </source>
</evidence>
<dbReference type="Proteomes" id="UP000807469">
    <property type="component" value="Unassembled WGS sequence"/>
</dbReference>
<keyword evidence="8" id="KW-0746">Sphingolipid metabolism</keyword>
<evidence type="ECO:0000256" key="12">
    <source>
        <dbReference type="ARBA" id="ARBA00023239"/>
    </source>
</evidence>
<dbReference type="InterPro" id="IPR015424">
    <property type="entry name" value="PyrdxlP-dep_Trfase"/>
</dbReference>
<evidence type="ECO:0000256" key="2">
    <source>
        <dbReference type="ARBA" id="ARBA00004389"/>
    </source>
</evidence>
<dbReference type="GO" id="GO:0019752">
    <property type="term" value="P:carboxylic acid metabolic process"/>
    <property type="evidence" value="ECO:0007669"/>
    <property type="project" value="InterPro"/>
</dbReference>
<dbReference type="OrthoDB" id="10254570at2759"/>
<dbReference type="Gene3D" id="3.90.1150.10">
    <property type="entry name" value="Aspartate Aminotransferase, domain 1"/>
    <property type="match status" value="1"/>
</dbReference>
<evidence type="ECO:0000256" key="16">
    <source>
        <dbReference type="PIRSR" id="PIRSR602129-50"/>
    </source>
</evidence>
<sequence length="557" mass="60693">MSTVSGLRSSLRQHLTLLLTLDNAKSGLFYYILFTQAVKAQRHLWARGITSSVKDLYIWISQQIIHLILRMPSTRRKVAAQMDQAKLDIEKRLVPQGANVTRHLALPSEGKSLEWILQEMDKMDVELGGSAESWREGKLSGAVYHGGDELSKIIVAAYSRYCVSNPLHPDVFPAIRKMEAEIVAMCLKMYRGPLGSAGTMTSGGTESIIMAVKTYRDWARAVKGIKEPEMIISTTAHAAFDKGAAYLGIKVHTIPIDPFTRQINLKLVKRAINPNTIMLVGSCVNFPDGNQDNIEGLSVLAKKYKIGLHVDCCLGSFIVPFLEPSGLAKGDSKGRYKLQPFDFAVEGVTSISCDTHKYGFAPKGTSVIMYRTAELRQYQYYVHPTWPGGVYGSPSLSGSRPGALIAGCWAVMQHMGTEGYLQSCREIVTAARTIADAIIDDIPELYLLGDPPASVVAFASKHPNVDALEVGDGMGRRGWHLNGLSEPKSVHIACTRLTLPVVDQFIADLKDSVREAKIAPTGKGSMVALYGLGNSSAVGPDMVGQLASAFLDAMYKA</sequence>
<evidence type="ECO:0000256" key="11">
    <source>
        <dbReference type="ARBA" id="ARBA00023136"/>
    </source>
</evidence>
<comment type="caution">
    <text evidence="18">The sequence shown here is derived from an EMBL/GenBank/DDBJ whole genome shotgun (WGS) entry which is preliminary data.</text>
</comment>
<evidence type="ECO:0000256" key="10">
    <source>
        <dbReference type="ARBA" id="ARBA00023098"/>
    </source>
</evidence>
<evidence type="ECO:0000256" key="1">
    <source>
        <dbReference type="ARBA" id="ARBA00001933"/>
    </source>
</evidence>
<comment type="cofactor">
    <cofactor evidence="1 16 17">
        <name>pyridoxal 5'-phosphate</name>
        <dbReference type="ChEBI" id="CHEBI:597326"/>
    </cofactor>
</comment>
<keyword evidence="9" id="KW-1133">Transmembrane helix</keyword>
<protein>
    <recommendedName>
        <fullName evidence="14">sphinganine-1-phosphate aldolase</fullName>
        <ecNumber evidence="14">4.1.2.27</ecNumber>
    </recommendedName>
    <alternativeName>
        <fullName evidence="15">Sphingosine-1-phosphate aldolase</fullName>
    </alternativeName>
</protein>
<evidence type="ECO:0000256" key="9">
    <source>
        <dbReference type="ARBA" id="ARBA00022989"/>
    </source>
</evidence>
<dbReference type="AlphaFoldDB" id="A0A9P5YQS5"/>
<evidence type="ECO:0000313" key="18">
    <source>
        <dbReference type="EMBL" id="KAF9473396.1"/>
    </source>
</evidence>
<dbReference type="PANTHER" id="PTHR42735">
    <property type="match status" value="1"/>
</dbReference>
<comment type="similarity">
    <text evidence="13">Belongs to the group II decarboxylase family. Sphingosine-1-phosphate lyase subfamily.</text>
</comment>
<organism evidence="18 19">
    <name type="scientific">Pholiota conissans</name>
    <dbReference type="NCBI Taxonomy" id="109636"/>
    <lineage>
        <taxon>Eukaryota</taxon>
        <taxon>Fungi</taxon>
        <taxon>Dikarya</taxon>
        <taxon>Basidiomycota</taxon>
        <taxon>Agaricomycotina</taxon>
        <taxon>Agaricomycetes</taxon>
        <taxon>Agaricomycetidae</taxon>
        <taxon>Agaricales</taxon>
        <taxon>Agaricineae</taxon>
        <taxon>Strophariaceae</taxon>
        <taxon>Pholiota</taxon>
    </lineage>
</organism>
<dbReference type="FunFam" id="3.40.640.10:FF:000020">
    <property type="entry name" value="sphingosine-1-phosphate lyase 1"/>
    <property type="match status" value="1"/>
</dbReference>
<evidence type="ECO:0000256" key="3">
    <source>
        <dbReference type="ARBA" id="ARBA00004760"/>
    </source>
</evidence>
<keyword evidence="5" id="KW-0812">Transmembrane</keyword>
<reference evidence="18" key="1">
    <citation type="submission" date="2020-11" db="EMBL/GenBank/DDBJ databases">
        <authorList>
            <consortium name="DOE Joint Genome Institute"/>
            <person name="Ahrendt S."/>
            <person name="Riley R."/>
            <person name="Andreopoulos W."/>
            <person name="Labutti K."/>
            <person name="Pangilinan J."/>
            <person name="Ruiz-Duenas F.J."/>
            <person name="Barrasa J.M."/>
            <person name="Sanchez-Garcia M."/>
            <person name="Camarero S."/>
            <person name="Miyauchi S."/>
            <person name="Serrano A."/>
            <person name="Linde D."/>
            <person name="Babiker R."/>
            <person name="Drula E."/>
            <person name="Ayuso-Fernandez I."/>
            <person name="Pacheco R."/>
            <person name="Padilla G."/>
            <person name="Ferreira P."/>
            <person name="Barriuso J."/>
            <person name="Kellner H."/>
            <person name="Castanera R."/>
            <person name="Alfaro M."/>
            <person name="Ramirez L."/>
            <person name="Pisabarro A.G."/>
            <person name="Kuo A."/>
            <person name="Tritt A."/>
            <person name="Lipzen A."/>
            <person name="He G."/>
            <person name="Yan M."/>
            <person name="Ng V."/>
            <person name="Cullen D."/>
            <person name="Martin F."/>
            <person name="Rosso M.-N."/>
            <person name="Henrissat B."/>
            <person name="Hibbett D."/>
            <person name="Martinez A.T."/>
            <person name="Grigoriev I.V."/>
        </authorList>
    </citation>
    <scope>NUCLEOTIDE SEQUENCE</scope>
    <source>
        <strain evidence="18">CIRM-BRFM 674</strain>
    </source>
</reference>
<evidence type="ECO:0000256" key="14">
    <source>
        <dbReference type="ARBA" id="ARBA00038965"/>
    </source>
</evidence>
<dbReference type="InterPro" id="IPR015421">
    <property type="entry name" value="PyrdxlP-dep_Trfase_major"/>
</dbReference>
<keyword evidence="12 17" id="KW-0456">Lyase</keyword>
<dbReference type="Gene3D" id="6.10.140.2150">
    <property type="match status" value="1"/>
</dbReference>
<keyword evidence="11" id="KW-0472">Membrane</keyword>
<dbReference type="GO" id="GO:0008117">
    <property type="term" value="F:sphinganine-1-phosphate aldolase activity"/>
    <property type="evidence" value="ECO:0007669"/>
    <property type="project" value="UniProtKB-EC"/>
</dbReference>
<dbReference type="InterPro" id="IPR050477">
    <property type="entry name" value="GrpII_AminoAcid_Decarb"/>
</dbReference>
<dbReference type="GO" id="GO:0016740">
    <property type="term" value="F:transferase activity"/>
    <property type="evidence" value="ECO:0007669"/>
    <property type="project" value="UniProtKB-KW"/>
</dbReference>
<dbReference type="GO" id="GO:0005789">
    <property type="term" value="C:endoplasmic reticulum membrane"/>
    <property type="evidence" value="ECO:0007669"/>
    <property type="project" value="UniProtKB-SubCell"/>
</dbReference>
<keyword evidence="7 16" id="KW-0663">Pyridoxal phosphate</keyword>
<evidence type="ECO:0000256" key="8">
    <source>
        <dbReference type="ARBA" id="ARBA00022919"/>
    </source>
</evidence>
<accession>A0A9P5YQS5</accession>
<dbReference type="Gene3D" id="3.40.640.10">
    <property type="entry name" value="Type I PLP-dependent aspartate aminotransferase-like (Major domain)"/>
    <property type="match status" value="1"/>
</dbReference>
<evidence type="ECO:0000256" key="7">
    <source>
        <dbReference type="ARBA" id="ARBA00022898"/>
    </source>
</evidence>
<evidence type="ECO:0000256" key="15">
    <source>
        <dbReference type="ARBA" id="ARBA00042568"/>
    </source>
</evidence>
<evidence type="ECO:0000256" key="6">
    <source>
        <dbReference type="ARBA" id="ARBA00022824"/>
    </source>
</evidence>
<evidence type="ECO:0000313" key="19">
    <source>
        <dbReference type="Proteomes" id="UP000807469"/>
    </source>
</evidence>